<dbReference type="AlphaFoldDB" id="A0A5J4RA11"/>
<dbReference type="Pfam" id="PF14322">
    <property type="entry name" value="SusD-like_3"/>
    <property type="match status" value="1"/>
</dbReference>
<evidence type="ECO:0000259" key="5">
    <source>
        <dbReference type="Pfam" id="PF07980"/>
    </source>
</evidence>
<evidence type="ECO:0000256" key="1">
    <source>
        <dbReference type="ARBA" id="ARBA00004442"/>
    </source>
</evidence>
<feature type="domain" description="SusD-like N-terminal" evidence="6">
    <location>
        <begin position="24"/>
        <end position="225"/>
    </location>
</feature>
<dbReference type="GO" id="GO:0009279">
    <property type="term" value="C:cell outer membrane"/>
    <property type="evidence" value="ECO:0007669"/>
    <property type="project" value="UniProtKB-SubCell"/>
</dbReference>
<keyword evidence="3" id="KW-0472">Membrane</keyword>
<organism evidence="7">
    <name type="scientific">termite gut metagenome</name>
    <dbReference type="NCBI Taxonomy" id="433724"/>
    <lineage>
        <taxon>unclassified sequences</taxon>
        <taxon>metagenomes</taxon>
        <taxon>organismal metagenomes</taxon>
    </lineage>
</organism>
<gene>
    <name evidence="7" type="ORF">EZS27_020762</name>
</gene>
<reference evidence="7" key="1">
    <citation type="submission" date="2019-03" db="EMBL/GenBank/DDBJ databases">
        <title>Single cell metagenomics reveals metabolic interactions within the superorganism composed of flagellate Streblomastix strix and complex community of Bacteroidetes bacteria on its surface.</title>
        <authorList>
            <person name="Treitli S.C."/>
            <person name="Kolisko M."/>
            <person name="Husnik F."/>
            <person name="Keeling P."/>
            <person name="Hampl V."/>
        </authorList>
    </citation>
    <scope>NUCLEOTIDE SEQUENCE</scope>
    <source>
        <strain evidence="7">STM</strain>
    </source>
</reference>
<keyword evidence="4" id="KW-0998">Cell outer membrane</keyword>
<proteinExistence type="predicted"/>
<name>A0A5J4RA11_9ZZZZ</name>
<evidence type="ECO:0000256" key="4">
    <source>
        <dbReference type="ARBA" id="ARBA00023237"/>
    </source>
</evidence>
<dbReference type="Gene3D" id="1.25.40.390">
    <property type="match status" value="1"/>
</dbReference>
<keyword evidence="2" id="KW-0732">Signal</keyword>
<accession>A0A5J4RA11</accession>
<feature type="domain" description="RagB/SusD" evidence="5">
    <location>
        <begin position="286"/>
        <end position="633"/>
    </location>
</feature>
<comment type="caution">
    <text evidence="7">The sequence shown here is derived from an EMBL/GenBank/DDBJ whole genome shotgun (WGS) entry which is preliminary data.</text>
</comment>
<dbReference type="SUPFAM" id="SSF48452">
    <property type="entry name" value="TPR-like"/>
    <property type="match status" value="1"/>
</dbReference>
<dbReference type="InterPro" id="IPR012944">
    <property type="entry name" value="SusD_RagB_dom"/>
</dbReference>
<dbReference type="InterPro" id="IPR011990">
    <property type="entry name" value="TPR-like_helical_dom_sf"/>
</dbReference>
<evidence type="ECO:0000256" key="3">
    <source>
        <dbReference type="ARBA" id="ARBA00023136"/>
    </source>
</evidence>
<evidence type="ECO:0000256" key="2">
    <source>
        <dbReference type="ARBA" id="ARBA00022729"/>
    </source>
</evidence>
<dbReference type="InterPro" id="IPR033985">
    <property type="entry name" value="SusD-like_N"/>
</dbReference>
<evidence type="ECO:0000259" key="6">
    <source>
        <dbReference type="Pfam" id="PF14322"/>
    </source>
</evidence>
<comment type="subcellular location">
    <subcellularLocation>
        <location evidence="1">Cell outer membrane</location>
    </subcellularLocation>
</comment>
<sequence>MKNIKHILLAVIFGSGLTFNSCSDFMDLAPTTQYTEDLVFSDAALTQSFVNELYNNIQDGAKEHTVDGLTDDAFFTHNYGQKAINEAAISESGLEWYGNGNNPFKWDDRYKGIRYANIIINNIDNVPPKNGFDLNRMKGEAYYLRAHMYHELVRGYGGVPIVTTDYTLNDMEEMKQPRSTVRECLEFIISDLDKAEQNLPATVSDSELGRVTKYVATGLKARILLHIASPLYADRTINTLPFNQFDGDRQATYRAAKEAAVKVINEGPYSLVDCSKGTNTQRAELFKAIITDQKNSEQMFVRNYGIEAGAENSMGKWHGPNGYHNWAGTTPSQDLVMAFEFENGALPQGMTKPGDNQVGNPYIGREPRFYGTVATDGNAWGRPRPADAANLDPTPLGELQAGYYEVTDGDATITLDLPTGTTITTITFRGMYGIDTRKGPIEDWNGSWTGYYERKLIDCSVDAQYYRQAVPWTYMRLAEMYTIAAEASVELGELDDAAKYLDILRGRVGNVDTKTALAAQGKQFNQTDLREFVRHERRVEFAYEGVRYYDVRRWMIADVTNNKPLAGIMVVGRLKSEQTQNKPYIHNEDKYTYSYYVIDLSSKEQRKWDNKLYFAPISRDEMKRNENLVQNPGMNPEQ</sequence>
<protein>
    <submittedName>
        <fullName evidence="7">RagB/SusD family nutrient uptake outer membrane protein</fullName>
    </submittedName>
</protein>
<evidence type="ECO:0000313" key="7">
    <source>
        <dbReference type="EMBL" id="KAA6330542.1"/>
    </source>
</evidence>
<dbReference type="EMBL" id="SNRY01001488">
    <property type="protein sequence ID" value="KAA6330542.1"/>
    <property type="molecule type" value="Genomic_DNA"/>
</dbReference>
<dbReference type="Pfam" id="PF07980">
    <property type="entry name" value="SusD_RagB"/>
    <property type="match status" value="1"/>
</dbReference>